<dbReference type="Proteomes" id="UP000187261">
    <property type="component" value="Unassembled WGS sequence"/>
</dbReference>
<gene>
    <name evidence="3" type="ORF">SAMN05660493_02499</name>
</gene>
<reference evidence="4" key="1">
    <citation type="submission" date="2016-10" db="EMBL/GenBank/DDBJ databases">
        <authorList>
            <person name="Varghese N."/>
            <person name="Submissions S."/>
        </authorList>
    </citation>
    <scope>NUCLEOTIDE SEQUENCE [LARGE SCALE GENOMIC DNA]</scope>
    <source>
        <strain evidence="4">DSM 19482</strain>
    </source>
</reference>
<name>A0A1U7Q064_9FLAO</name>
<organism evidence="3 4">
    <name type="scientific">Epilithonimonas bovis DSM 19482</name>
    <dbReference type="NCBI Taxonomy" id="1121284"/>
    <lineage>
        <taxon>Bacteria</taxon>
        <taxon>Pseudomonadati</taxon>
        <taxon>Bacteroidota</taxon>
        <taxon>Flavobacteriia</taxon>
        <taxon>Flavobacteriales</taxon>
        <taxon>Weeksellaceae</taxon>
        <taxon>Chryseobacterium group</taxon>
        <taxon>Epilithonimonas</taxon>
    </lineage>
</organism>
<keyword evidence="1" id="KW-0597">Phosphoprotein</keyword>
<dbReference type="SUPFAM" id="SSF52172">
    <property type="entry name" value="CheY-like"/>
    <property type="match status" value="1"/>
</dbReference>
<dbReference type="STRING" id="1121284.SAMN05660493_02499"/>
<dbReference type="EMBL" id="FTPU01000031">
    <property type="protein sequence ID" value="SIT97772.1"/>
    <property type="molecule type" value="Genomic_DNA"/>
</dbReference>
<evidence type="ECO:0000313" key="3">
    <source>
        <dbReference type="EMBL" id="SIT97772.1"/>
    </source>
</evidence>
<dbReference type="AlphaFoldDB" id="A0A1U7Q064"/>
<feature type="domain" description="Response regulatory" evidence="2">
    <location>
        <begin position="4"/>
        <end position="132"/>
    </location>
</feature>
<dbReference type="PROSITE" id="PS50110">
    <property type="entry name" value="RESPONSE_REGULATORY"/>
    <property type="match status" value="1"/>
</dbReference>
<keyword evidence="3" id="KW-0238">DNA-binding</keyword>
<evidence type="ECO:0000259" key="2">
    <source>
        <dbReference type="PROSITE" id="PS50110"/>
    </source>
</evidence>
<dbReference type="GO" id="GO:0000160">
    <property type="term" value="P:phosphorelay signal transduction system"/>
    <property type="evidence" value="ECO:0007669"/>
    <property type="project" value="InterPro"/>
</dbReference>
<sequence length="221" mass="24869">MFTKVLVAEDHESSNFSVYKVLEESGICLVDQVYYCDDALDSVKKSVSTGNPYQLLITDLSFEVDHRKQLIKDGRELIRCCKDIDQNLKVIVFSGEGRAGIIDMLFKDFGINGYVKKARSDSKELKTAIQAVFSGEEYLSHDLKLPVKSMNTLEFSNYDLMVLQLLAQGVLQKNIPAVFHQRGVCPNSLSSIEKRINNLKELLVVKSNEQLIAKCKDLGII</sequence>
<dbReference type="InterPro" id="IPR011006">
    <property type="entry name" value="CheY-like_superfamily"/>
</dbReference>
<feature type="modified residue" description="4-aspartylphosphate" evidence="1">
    <location>
        <position position="59"/>
    </location>
</feature>
<accession>A0A1U7Q064</accession>
<evidence type="ECO:0000313" key="4">
    <source>
        <dbReference type="Proteomes" id="UP000187261"/>
    </source>
</evidence>
<proteinExistence type="predicted"/>
<dbReference type="RefSeq" id="WP_076783906.1">
    <property type="nucleotide sequence ID" value="NZ_FTPU01000031.1"/>
</dbReference>
<dbReference type="SMART" id="SM00448">
    <property type="entry name" value="REC"/>
    <property type="match status" value="1"/>
</dbReference>
<dbReference type="OrthoDB" id="659223at2"/>
<keyword evidence="4" id="KW-1185">Reference proteome</keyword>
<protein>
    <submittedName>
        <fullName evidence="3">DNA-binding response regulator, NarL/FixJ family, contains REC and HTH domains</fullName>
    </submittedName>
</protein>
<dbReference type="Gene3D" id="3.40.50.2300">
    <property type="match status" value="1"/>
</dbReference>
<dbReference type="InterPro" id="IPR001789">
    <property type="entry name" value="Sig_transdc_resp-reg_receiver"/>
</dbReference>
<dbReference type="GO" id="GO:0003677">
    <property type="term" value="F:DNA binding"/>
    <property type="evidence" value="ECO:0007669"/>
    <property type="project" value="UniProtKB-KW"/>
</dbReference>
<evidence type="ECO:0000256" key="1">
    <source>
        <dbReference type="PROSITE-ProRule" id="PRU00169"/>
    </source>
</evidence>